<gene>
    <name evidence="1" type="ORF">EZS28_026072</name>
</gene>
<dbReference type="Proteomes" id="UP000324800">
    <property type="component" value="Unassembled WGS sequence"/>
</dbReference>
<protein>
    <submittedName>
        <fullName evidence="1">Uncharacterized protein</fullName>
    </submittedName>
</protein>
<organism evidence="1 2">
    <name type="scientific">Streblomastix strix</name>
    <dbReference type="NCBI Taxonomy" id="222440"/>
    <lineage>
        <taxon>Eukaryota</taxon>
        <taxon>Metamonada</taxon>
        <taxon>Preaxostyla</taxon>
        <taxon>Oxymonadida</taxon>
        <taxon>Streblomastigidae</taxon>
        <taxon>Streblomastix</taxon>
    </lineage>
</organism>
<comment type="caution">
    <text evidence="1">The sequence shown here is derived from an EMBL/GenBank/DDBJ whole genome shotgun (WGS) entry which is preliminary data.</text>
</comment>
<name>A0A5J4V7X4_9EUKA</name>
<dbReference type="AlphaFoldDB" id="A0A5J4V7X4"/>
<dbReference type="EMBL" id="SNRW01009165">
    <property type="protein sequence ID" value="KAA6378401.1"/>
    <property type="molecule type" value="Genomic_DNA"/>
</dbReference>
<evidence type="ECO:0000313" key="1">
    <source>
        <dbReference type="EMBL" id="KAA6378401.1"/>
    </source>
</evidence>
<evidence type="ECO:0000313" key="2">
    <source>
        <dbReference type="Proteomes" id="UP000324800"/>
    </source>
</evidence>
<reference evidence="1 2" key="1">
    <citation type="submission" date="2019-03" db="EMBL/GenBank/DDBJ databases">
        <title>Single cell metagenomics reveals metabolic interactions within the superorganism composed of flagellate Streblomastix strix and complex community of Bacteroidetes bacteria on its surface.</title>
        <authorList>
            <person name="Treitli S.C."/>
            <person name="Kolisko M."/>
            <person name="Husnik F."/>
            <person name="Keeling P."/>
            <person name="Hampl V."/>
        </authorList>
    </citation>
    <scope>NUCLEOTIDE SEQUENCE [LARGE SCALE GENOMIC DNA]</scope>
    <source>
        <strain evidence="1">ST1C</strain>
    </source>
</reference>
<accession>A0A5J4V7X4</accession>
<sequence length="635" mass="69198">MQLLKADKSELIDAYSKTEDDALLLLKADKSELIDSYSKSEDDALLLLKANVVHIVDSYSKTEDDALLLLKADKTELIDSYSKTEDDALLLLKANVVDIVDSYSKSEDDALLLLKADKGELIDSYSKTEDDALLLLNANVVDIVDSYSKSEDDALLDAKADNTDLTNYVDLTSALTITGQNYSILLEVRDIATGKSKAYVFSTQGELNDWMAILDNVVKLVIRDNLYIVDKEVTDYWWNGTDLKVLKTELPDMSNVATTLGTAAGSGYDNNSVFLAGGGVKAIADIQSASYSQSETYARDEVYAKSEDDALLLLKADKTQLIDSCTKGEIDNLLNNKTNNGVSCTKGEDGTLLFAKADKTQLTDSRTKGETDNLLNNKANQSTTYTKIKTDQLISQIEISDVDLRGYMTLGTSQTINANKTFNNSCRLVSSIEKMSTVTGSSFIQQRADNTVVLLGVGGIKPISEFSGTSTDFPFDYQDETQDPVANTYLTMSEVDSKLTNYVNTVNNQSINGAKIFNANVSATGFVKTGKDDTSVLLAGGGDQLLSSFGGAQVEDITNLIVDLHSNIRFIQLKLVRIGTVICSIGTYSSGISPPTPPSTTYPIQLATKRKTLTCIHSYRDIRITTDTTEARGYQ</sequence>
<proteinExistence type="predicted"/>